<dbReference type="GO" id="GO:0005737">
    <property type="term" value="C:cytoplasm"/>
    <property type="evidence" value="ECO:0007669"/>
    <property type="project" value="TreeGrafter"/>
</dbReference>
<dbReference type="SUPFAM" id="SSF51905">
    <property type="entry name" value="FAD/NAD(P)-binding domain"/>
    <property type="match status" value="1"/>
</dbReference>
<dbReference type="Pfam" id="PF01266">
    <property type="entry name" value="DAO"/>
    <property type="match status" value="1"/>
</dbReference>
<sequence length="423" mass="45237">MKLTSYWLDTAASPQGTPHDAFPSTADAVVVGGGFTGLSAAHALATRGLSVVVLEADMIACHASGRNGGHVNNGTAGSFQALAATHGLDHAVALYRFFDDAVDTVERLVADAALECDFRRCGKLKVAWTAKHREVLRADQAALARHADPQTDFLDRDAVAAEIGTPAFQGGILYRKSAQMHVGRFGAGLARAAMAAGARIFEHTPMTALRRTAGGHEIVTALGAIRARKVLLATGTSRRAPNWFRRRIMPVGSFIVATAPLPDALLAHILPGGRNVVTTRYIHNYFRTTADGRLIFGGRANFSQSSAASDVKCGQILHRAMTEIFPALQDTPVAYCWGGNVDMSVDRLPHAGEWEGIYYAMGLSGHGVQMSVHLGQLLGRKLAGETVAIPIWNAPWHKIPAYGIAASLMPAVGLYYRIKDRLA</sequence>
<reference evidence="3 4" key="1">
    <citation type="submission" date="2020-06" db="EMBL/GenBank/DDBJ databases">
        <title>Description of novel acetic acid bacteria.</title>
        <authorList>
            <person name="Sombolestani A."/>
        </authorList>
    </citation>
    <scope>NUCLEOTIDE SEQUENCE [LARGE SCALE GENOMIC DNA]</scope>
    <source>
        <strain evidence="3 4">LMG 31431</strain>
    </source>
</reference>
<feature type="domain" description="FAD dependent oxidoreductase" evidence="2">
    <location>
        <begin position="27"/>
        <end position="378"/>
    </location>
</feature>
<gene>
    <name evidence="3" type="ORF">HUK84_07635</name>
</gene>
<dbReference type="Gene3D" id="3.50.50.60">
    <property type="entry name" value="FAD/NAD(P)-binding domain"/>
    <property type="match status" value="1"/>
</dbReference>
<name>A0A7Y7IWA5_9PROT</name>
<dbReference type="Proteomes" id="UP000534870">
    <property type="component" value="Unassembled WGS sequence"/>
</dbReference>
<dbReference type="InterPro" id="IPR036188">
    <property type="entry name" value="FAD/NAD-bd_sf"/>
</dbReference>
<dbReference type="EMBL" id="JABXXP010000104">
    <property type="protein sequence ID" value="NVN11010.1"/>
    <property type="molecule type" value="Genomic_DNA"/>
</dbReference>
<keyword evidence="1" id="KW-0560">Oxidoreductase</keyword>
<evidence type="ECO:0000313" key="4">
    <source>
        <dbReference type="Proteomes" id="UP000534870"/>
    </source>
</evidence>
<organism evidence="3 4">
    <name type="scientific">Nguyenibacter vanlangensis</name>
    <dbReference type="NCBI Taxonomy" id="1216886"/>
    <lineage>
        <taxon>Bacteria</taxon>
        <taxon>Pseudomonadati</taxon>
        <taxon>Pseudomonadota</taxon>
        <taxon>Alphaproteobacteria</taxon>
        <taxon>Acetobacterales</taxon>
        <taxon>Acetobacteraceae</taxon>
        <taxon>Nguyenibacter</taxon>
    </lineage>
</organism>
<accession>A0A7Y7IWA5</accession>
<dbReference type="GO" id="GO:0016491">
    <property type="term" value="F:oxidoreductase activity"/>
    <property type="evidence" value="ECO:0007669"/>
    <property type="project" value="UniProtKB-KW"/>
</dbReference>
<evidence type="ECO:0000256" key="1">
    <source>
        <dbReference type="ARBA" id="ARBA00023002"/>
    </source>
</evidence>
<dbReference type="AlphaFoldDB" id="A0A7Y7IWA5"/>
<evidence type="ECO:0000313" key="3">
    <source>
        <dbReference type="EMBL" id="NVN11010.1"/>
    </source>
</evidence>
<dbReference type="Gene3D" id="3.30.9.10">
    <property type="entry name" value="D-Amino Acid Oxidase, subunit A, domain 2"/>
    <property type="match status" value="1"/>
</dbReference>
<proteinExistence type="predicted"/>
<evidence type="ECO:0000259" key="2">
    <source>
        <dbReference type="Pfam" id="PF01266"/>
    </source>
</evidence>
<comment type="caution">
    <text evidence="3">The sequence shown here is derived from an EMBL/GenBank/DDBJ whole genome shotgun (WGS) entry which is preliminary data.</text>
</comment>
<dbReference type="RefSeq" id="WP_176639754.1">
    <property type="nucleotide sequence ID" value="NZ_JABXXP010000104.1"/>
</dbReference>
<protein>
    <submittedName>
        <fullName evidence="3">FAD-binding oxidoreductase</fullName>
    </submittedName>
</protein>
<dbReference type="PANTHER" id="PTHR13847">
    <property type="entry name" value="SARCOSINE DEHYDROGENASE-RELATED"/>
    <property type="match status" value="1"/>
</dbReference>
<dbReference type="PANTHER" id="PTHR13847:SF281">
    <property type="entry name" value="FAD DEPENDENT OXIDOREDUCTASE DOMAIN-CONTAINING PROTEIN"/>
    <property type="match status" value="1"/>
</dbReference>
<dbReference type="InterPro" id="IPR006076">
    <property type="entry name" value="FAD-dep_OxRdtase"/>
</dbReference>